<accession>A0A843WZQ6</accession>
<dbReference type="AlphaFoldDB" id="A0A843WZQ6"/>
<name>A0A843WZQ6_COLES</name>
<evidence type="ECO:0000313" key="3">
    <source>
        <dbReference type="Proteomes" id="UP000652761"/>
    </source>
</evidence>
<evidence type="ECO:0000313" key="2">
    <source>
        <dbReference type="EMBL" id="MQM13937.1"/>
    </source>
</evidence>
<keyword evidence="3" id="KW-1185">Reference proteome</keyword>
<organism evidence="2 3">
    <name type="scientific">Colocasia esculenta</name>
    <name type="common">Wild taro</name>
    <name type="synonym">Arum esculentum</name>
    <dbReference type="NCBI Taxonomy" id="4460"/>
    <lineage>
        <taxon>Eukaryota</taxon>
        <taxon>Viridiplantae</taxon>
        <taxon>Streptophyta</taxon>
        <taxon>Embryophyta</taxon>
        <taxon>Tracheophyta</taxon>
        <taxon>Spermatophyta</taxon>
        <taxon>Magnoliopsida</taxon>
        <taxon>Liliopsida</taxon>
        <taxon>Araceae</taxon>
        <taxon>Aroideae</taxon>
        <taxon>Colocasieae</taxon>
        <taxon>Colocasia</taxon>
    </lineage>
</organism>
<feature type="region of interest" description="Disordered" evidence="1">
    <location>
        <begin position="87"/>
        <end position="133"/>
    </location>
</feature>
<sequence length="149" mass="17051">MEEAREGFYILEAAEPGKKKRGVLDYNDLSRHGYKGGLSVLKVRPPKVVNDSNQDWSWSTGKREINADAETIEESYDDRERTRAAANVVEKLSTSQPSILVDRKDKKNMSFSQKEKRKRDLGQASRGKNYVEEEKRMLRESGVYSGFDS</sequence>
<comment type="caution">
    <text evidence="2">The sequence shown here is derived from an EMBL/GenBank/DDBJ whole genome shotgun (WGS) entry which is preliminary data.</text>
</comment>
<evidence type="ECO:0000256" key="1">
    <source>
        <dbReference type="SAM" id="MobiDB-lite"/>
    </source>
</evidence>
<protein>
    <submittedName>
        <fullName evidence="2">Uncharacterized protein</fullName>
    </submittedName>
</protein>
<dbReference type="OrthoDB" id="1906229at2759"/>
<reference evidence="2" key="1">
    <citation type="submission" date="2017-07" db="EMBL/GenBank/DDBJ databases">
        <title>Taro Niue Genome Assembly and Annotation.</title>
        <authorList>
            <person name="Atibalentja N."/>
            <person name="Keating K."/>
            <person name="Fields C.J."/>
        </authorList>
    </citation>
    <scope>NUCLEOTIDE SEQUENCE</scope>
    <source>
        <strain evidence="2">Niue_2</strain>
        <tissue evidence="2">Leaf</tissue>
    </source>
</reference>
<proteinExistence type="predicted"/>
<dbReference type="EMBL" id="NMUH01005890">
    <property type="protein sequence ID" value="MQM13937.1"/>
    <property type="molecule type" value="Genomic_DNA"/>
</dbReference>
<gene>
    <name evidence="2" type="ORF">Taro_046864</name>
</gene>
<dbReference type="PANTHER" id="PTHR31833:SF2">
    <property type="entry name" value="UPF0690 PROTEIN C1ORF52"/>
    <property type="match status" value="1"/>
</dbReference>
<dbReference type="PANTHER" id="PTHR31833">
    <property type="entry name" value="UPF0690 PROTEIN C1ORF52"/>
    <property type="match status" value="1"/>
</dbReference>
<dbReference type="Proteomes" id="UP000652761">
    <property type="component" value="Unassembled WGS sequence"/>
</dbReference>